<evidence type="ECO:0000313" key="2">
    <source>
        <dbReference type="Proteomes" id="UP000664293"/>
    </source>
</evidence>
<dbReference type="Proteomes" id="UP000664293">
    <property type="component" value="Unassembled WGS sequence"/>
</dbReference>
<name>A0ABS3E247_9GAMM</name>
<reference evidence="1 2" key="1">
    <citation type="submission" date="2020-12" db="EMBL/GenBank/DDBJ databases">
        <title>Oil enriched cultivation method for isolating marine PHA-producing bacteria.</title>
        <authorList>
            <person name="Zheng W."/>
            <person name="Yu S."/>
            <person name="Huang Y."/>
        </authorList>
    </citation>
    <scope>NUCLEOTIDE SEQUENCE [LARGE SCALE GENOMIC DNA]</scope>
    <source>
        <strain evidence="1 2">SN0-2</strain>
    </source>
</reference>
<accession>A0ABS3E247</accession>
<sequence>MDKKFILIMVGMFLSSCAVLHEEYFYPRASGATVEKKWCRGKVGVDNQLIFSLSNVDVTLEVWEYNGVTRLGVSFNVSQGGAVVWPSQTVIAFTDSRQKEIKVNSFTRLRRVSGTDDLLKKDFPVNSVMNNSSLDEAETYYESFEIPEKIIEEVKISEIRLLINGIENVLSDLTFTKKTGLFLHPLNC</sequence>
<organism evidence="1 2">
    <name type="scientific">Microbulbifer salipaludis</name>
    <dbReference type="NCBI Taxonomy" id="187980"/>
    <lineage>
        <taxon>Bacteria</taxon>
        <taxon>Pseudomonadati</taxon>
        <taxon>Pseudomonadota</taxon>
        <taxon>Gammaproteobacteria</taxon>
        <taxon>Cellvibrionales</taxon>
        <taxon>Microbulbiferaceae</taxon>
        <taxon>Microbulbifer</taxon>
    </lineage>
</organism>
<gene>
    <name evidence="1" type="ORF">JF535_00735</name>
</gene>
<comment type="caution">
    <text evidence="1">The sequence shown here is derived from an EMBL/GenBank/DDBJ whole genome shotgun (WGS) entry which is preliminary data.</text>
</comment>
<evidence type="ECO:0008006" key="3">
    <source>
        <dbReference type="Google" id="ProtNLM"/>
    </source>
</evidence>
<dbReference type="PROSITE" id="PS51257">
    <property type="entry name" value="PROKAR_LIPOPROTEIN"/>
    <property type="match status" value="1"/>
</dbReference>
<proteinExistence type="predicted"/>
<evidence type="ECO:0000313" key="1">
    <source>
        <dbReference type="EMBL" id="MBN8429363.1"/>
    </source>
</evidence>
<protein>
    <recommendedName>
        <fullName evidence="3">DUF3261 domain-containing protein</fullName>
    </recommendedName>
</protein>
<dbReference type="RefSeq" id="WP_206997968.1">
    <property type="nucleotide sequence ID" value="NZ_JAEKJR010000001.1"/>
</dbReference>
<dbReference type="EMBL" id="JAEKJR010000001">
    <property type="protein sequence ID" value="MBN8429363.1"/>
    <property type="molecule type" value="Genomic_DNA"/>
</dbReference>
<keyword evidence="2" id="KW-1185">Reference proteome</keyword>